<dbReference type="OrthoDB" id="158573at2"/>
<dbReference type="SMART" id="SM00822">
    <property type="entry name" value="PKS_KR"/>
    <property type="match status" value="1"/>
</dbReference>
<dbReference type="AlphaFoldDB" id="A0A255G6M3"/>
<dbReference type="PRINTS" id="PR00081">
    <property type="entry name" value="GDHRDH"/>
</dbReference>
<dbReference type="InterPro" id="IPR036291">
    <property type="entry name" value="NAD(P)-bd_dom_sf"/>
</dbReference>
<organism evidence="5 6">
    <name type="scientific">Enemella evansiae</name>
    <dbReference type="NCBI Taxonomy" id="2016499"/>
    <lineage>
        <taxon>Bacteria</taxon>
        <taxon>Bacillati</taxon>
        <taxon>Actinomycetota</taxon>
        <taxon>Actinomycetes</taxon>
        <taxon>Propionibacteriales</taxon>
        <taxon>Propionibacteriaceae</taxon>
        <taxon>Enemella</taxon>
    </lineage>
</organism>
<comment type="similarity">
    <text evidence="1 3">Belongs to the short-chain dehydrogenases/reductases (SDR) family.</text>
</comment>
<evidence type="ECO:0000256" key="3">
    <source>
        <dbReference type="RuleBase" id="RU000363"/>
    </source>
</evidence>
<dbReference type="Pfam" id="PF00106">
    <property type="entry name" value="adh_short"/>
    <property type="match status" value="1"/>
</dbReference>
<keyword evidence="6" id="KW-1185">Reference proteome</keyword>
<dbReference type="NCBIfam" id="NF006073">
    <property type="entry name" value="PRK08219.1"/>
    <property type="match status" value="1"/>
</dbReference>
<reference evidence="5 6" key="1">
    <citation type="submission" date="2017-07" db="EMBL/GenBank/DDBJ databases">
        <title>Draft whole genome sequences of clinical Proprionibacteriaceae strains.</title>
        <authorList>
            <person name="Bernier A.-M."/>
            <person name="Bernard K."/>
            <person name="Domingo M.-C."/>
        </authorList>
    </citation>
    <scope>NUCLEOTIDE SEQUENCE [LARGE SCALE GENOMIC DNA]</scope>
    <source>
        <strain evidence="5 6">NML 030167</strain>
    </source>
</reference>
<dbReference type="Gene3D" id="3.40.50.720">
    <property type="entry name" value="NAD(P)-binding Rossmann-like Domain"/>
    <property type="match status" value="1"/>
</dbReference>
<sequence>MPGAGDLLQVSRPVALVTGASRGIGRAIALDLGRDHHVLVGGTRAETVDPVVAELPSAEPFIADLTDPSSIDDASAGSSLAESPTLDVLVHSAGIIINKTVAEAGHEDWVQILGTNVVAVADLTRQLLPALRTAGGQVVTINSGAGYVASPGNGLYAASKFALRAFTDALREEERGRIRVTSIHPGRVDSDMQRQIQAGFGNEDYRAEIYLTPESVAATVRLAVDATDEAMVESLQIRPVVQ</sequence>
<evidence type="ECO:0000313" key="5">
    <source>
        <dbReference type="EMBL" id="OYO11570.1"/>
    </source>
</evidence>
<dbReference type="PRINTS" id="PR00080">
    <property type="entry name" value="SDRFAMILY"/>
</dbReference>
<accession>A0A255G6M3</accession>
<evidence type="ECO:0000256" key="2">
    <source>
        <dbReference type="ARBA" id="ARBA00023002"/>
    </source>
</evidence>
<evidence type="ECO:0000259" key="4">
    <source>
        <dbReference type="SMART" id="SM00822"/>
    </source>
</evidence>
<dbReference type="InterPro" id="IPR002347">
    <property type="entry name" value="SDR_fam"/>
</dbReference>
<keyword evidence="2" id="KW-0560">Oxidoreductase</keyword>
<evidence type="ECO:0000256" key="1">
    <source>
        <dbReference type="ARBA" id="ARBA00006484"/>
    </source>
</evidence>
<dbReference type="InterPro" id="IPR057326">
    <property type="entry name" value="KR_dom"/>
</dbReference>
<evidence type="ECO:0000313" key="6">
    <source>
        <dbReference type="Proteomes" id="UP000215896"/>
    </source>
</evidence>
<dbReference type="PANTHER" id="PTHR44196">
    <property type="entry name" value="DEHYDROGENASE/REDUCTASE SDR FAMILY MEMBER 7B"/>
    <property type="match status" value="1"/>
</dbReference>
<comment type="caution">
    <text evidence="5">The sequence shown here is derived from an EMBL/GenBank/DDBJ whole genome shotgun (WGS) entry which is preliminary data.</text>
</comment>
<dbReference type="GO" id="GO:0016491">
    <property type="term" value="F:oxidoreductase activity"/>
    <property type="evidence" value="ECO:0007669"/>
    <property type="project" value="UniProtKB-KW"/>
</dbReference>
<dbReference type="Proteomes" id="UP000215896">
    <property type="component" value="Unassembled WGS sequence"/>
</dbReference>
<dbReference type="GO" id="GO:0016020">
    <property type="term" value="C:membrane"/>
    <property type="evidence" value="ECO:0007669"/>
    <property type="project" value="TreeGrafter"/>
</dbReference>
<dbReference type="InterPro" id="IPR020904">
    <property type="entry name" value="Sc_DH/Rdtase_CS"/>
</dbReference>
<proteinExistence type="inferred from homology"/>
<dbReference type="SUPFAM" id="SSF51735">
    <property type="entry name" value="NAD(P)-binding Rossmann-fold domains"/>
    <property type="match status" value="1"/>
</dbReference>
<protein>
    <submittedName>
        <fullName evidence="5">Short chain dehydrogenase</fullName>
    </submittedName>
</protein>
<dbReference type="PANTHER" id="PTHR44196:SF1">
    <property type="entry name" value="DEHYDROGENASE_REDUCTASE SDR FAMILY MEMBER 7B"/>
    <property type="match status" value="1"/>
</dbReference>
<feature type="domain" description="Ketoreductase" evidence="4">
    <location>
        <begin position="13"/>
        <end position="191"/>
    </location>
</feature>
<dbReference type="PROSITE" id="PS00061">
    <property type="entry name" value="ADH_SHORT"/>
    <property type="match status" value="1"/>
</dbReference>
<gene>
    <name evidence="5" type="ORF">CGZ94_14135</name>
</gene>
<dbReference type="EMBL" id="NMVO01000015">
    <property type="protein sequence ID" value="OYO11570.1"/>
    <property type="molecule type" value="Genomic_DNA"/>
</dbReference>
<name>A0A255G6M3_9ACTN</name>